<proteinExistence type="predicted"/>
<dbReference type="GeneID" id="28768908"/>
<name>A0A177CZ18_9PLEO</name>
<organism evidence="1 2">
    <name type="scientific">Paraphaeosphaeria sporulosa</name>
    <dbReference type="NCBI Taxonomy" id="1460663"/>
    <lineage>
        <taxon>Eukaryota</taxon>
        <taxon>Fungi</taxon>
        <taxon>Dikarya</taxon>
        <taxon>Ascomycota</taxon>
        <taxon>Pezizomycotina</taxon>
        <taxon>Dothideomycetes</taxon>
        <taxon>Pleosporomycetidae</taxon>
        <taxon>Pleosporales</taxon>
        <taxon>Massarineae</taxon>
        <taxon>Didymosphaeriaceae</taxon>
        <taxon>Paraphaeosphaeria</taxon>
    </lineage>
</organism>
<gene>
    <name evidence="1" type="ORF">CC84DRAFT_158874</name>
</gene>
<dbReference type="RefSeq" id="XP_018043149.1">
    <property type="nucleotide sequence ID" value="XM_018185422.1"/>
</dbReference>
<reference evidence="1 2" key="1">
    <citation type="submission" date="2016-05" db="EMBL/GenBank/DDBJ databases">
        <title>Comparative analysis of secretome profiles of manganese(II)-oxidizing ascomycete fungi.</title>
        <authorList>
            <consortium name="DOE Joint Genome Institute"/>
            <person name="Zeiner C.A."/>
            <person name="Purvine S.O."/>
            <person name="Zink E.M."/>
            <person name="Wu S."/>
            <person name="Pasa-Tolic L."/>
            <person name="Chaput D.L."/>
            <person name="Haridas S."/>
            <person name="Grigoriev I.V."/>
            <person name="Santelli C.M."/>
            <person name="Hansel C.M."/>
        </authorList>
    </citation>
    <scope>NUCLEOTIDE SEQUENCE [LARGE SCALE GENOMIC DNA]</scope>
    <source>
        <strain evidence="1 2">AP3s5-JAC2a</strain>
    </source>
</reference>
<dbReference type="InParanoid" id="A0A177CZ18"/>
<dbReference type="Proteomes" id="UP000077069">
    <property type="component" value="Unassembled WGS sequence"/>
</dbReference>
<evidence type="ECO:0000313" key="2">
    <source>
        <dbReference type="Proteomes" id="UP000077069"/>
    </source>
</evidence>
<keyword evidence="2" id="KW-1185">Reference proteome</keyword>
<dbReference type="AlphaFoldDB" id="A0A177CZ18"/>
<sequence length="162" mass="18015">MHESSPHHIVTVRRLSTRVVKPMAASVEQGRALTASSVIAEGKKRRTSRRDDALHGLLTDSATPRARPHWLAFLRCQDLSAVTEEWKHASIRVVLGDWECGEHGTHVTFQQCSKPRSEHHGGAREQESSVCGVKVGICDWLSSWFGRCSAGAGMRAHGWRWA</sequence>
<evidence type="ECO:0000313" key="1">
    <source>
        <dbReference type="EMBL" id="OAG12784.1"/>
    </source>
</evidence>
<dbReference type="EMBL" id="KV441548">
    <property type="protein sequence ID" value="OAG12784.1"/>
    <property type="molecule type" value="Genomic_DNA"/>
</dbReference>
<accession>A0A177CZ18</accession>
<dbReference type="OrthoDB" id="10471106at2759"/>
<protein>
    <submittedName>
        <fullName evidence="1">Uncharacterized protein</fullName>
    </submittedName>
</protein>